<sequence length="214" mass="22622">MKGTQLPEGSWPWFHDLARWVGTWLFTPFYRVRVHHGDRLPAAGPVVLVANHSAFVDGPLLFGLVGRRAVFLVKQEMFDGPAGRALPLIGQLGVRRGAPDRRPLTAAVAVLREGGLVGVFPEGTRGEGDMAAAQHGAAWLARASGAVVLPVVCRGTRRPAGAGRRLRPRVDVLVGEPLDLPAGGGRAGLAAATETVRAALAGMVRELDALRSNT</sequence>
<dbReference type="EMBL" id="BJNG01000034">
    <property type="protein sequence ID" value="GEC21434.1"/>
    <property type="molecule type" value="Genomic_DNA"/>
</dbReference>
<dbReference type="PANTHER" id="PTHR10434:SF11">
    <property type="entry name" value="1-ACYL-SN-GLYCEROL-3-PHOSPHATE ACYLTRANSFERASE"/>
    <property type="match status" value="1"/>
</dbReference>
<evidence type="ECO:0000313" key="5">
    <source>
        <dbReference type="Proteomes" id="UP000320338"/>
    </source>
</evidence>
<reference evidence="4 5" key="1">
    <citation type="submission" date="2019-06" db="EMBL/GenBank/DDBJ databases">
        <title>Whole genome shotgun sequence of Pseudonocardia hydrocarbonoxydans NBRC 14498.</title>
        <authorList>
            <person name="Hosoyama A."/>
            <person name="Uohara A."/>
            <person name="Ohji S."/>
            <person name="Ichikawa N."/>
        </authorList>
    </citation>
    <scope>NUCLEOTIDE SEQUENCE [LARGE SCALE GENOMIC DNA]</scope>
    <source>
        <strain evidence="4 5">NBRC 14498</strain>
    </source>
</reference>
<dbReference type="GO" id="GO:0006654">
    <property type="term" value="P:phosphatidic acid biosynthetic process"/>
    <property type="evidence" value="ECO:0007669"/>
    <property type="project" value="TreeGrafter"/>
</dbReference>
<dbReference type="Pfam" id="PF01553">
    <property type="entry name" value="Acyltransferase"/>
    <property type="match status" value="1"/>
</dbReference>
<name>A0A4Y3WRM4_9PSEU</name>
<feature type="domain" description="Phospholipid/glycerol acyltransferase" evidence="3">
    <location>
        <begin position="46"/>
        <end position="156"/>
    </location>
</feature>
<protein>
    <submittedName>
        <fullName evidence="4">1-acyl-sn-glycerol-3-phosphate acyltransferase</fullName>
    </submittedName>
</protein>
<keyword evidence="5" id="KW-1185">Reference proteome</keyword>
<keyword evidence="1 4" id="KW-0808">Transferase</keyword>
<accession>A0A4Y3WRM4</accession>
<gene>
    <name evidence="4" type="primary">plsC_4</name>
    <name evidence="4" type="ORF">PHY01_37170</name>
</gene>
<dbReference type="InterPro" id="IPR002123">
    <property type="entry name" value="Plipid/glycerol_acylTrfase"/>
</dbReference>
<dbReference type="SMART" id="SM00563">
    <property type="entry name" value="PlsC"/>
    <property type="match status" value="1"/>
</dbReference>
<dbReference type="GO" id="GO:0003841">
    <property type="term" value="F:1-acylglycerol-3-phosphate O-acyltransferase activity"/>
    <property type="evidence" value="ECO:0007669"/>
    <property type="project" value="TreeGrafter"/>
</dbReference>
<organism evidence="4 5">
    <name type="scientific">Pseudonocardia hydrocarbonoxydans</name>
    <dbReference type="NCBI Taxonomy" id="76726"/>
    <lineage>
        <taxon>Bacteria</taxon>
        <taxon>Bacillati</taxon>
        <taxon>Actinomycetota</taxon>
        <taxon>Actinomycetes</taxon>
        <taxon>Pseudonocardiales</taxon>
        <taxon>Pseudonocardiaceae</taxon>
        <taxon>Pseudonocardia</taxon>
    </lineage>
</organism>
<dbReference type="OrthoDB" id="9808424at2"/>
<dbReference type="AlphaFoldDB" id="A0A4Y3WRM4"/>
<comment type="caution">
    <text evidence="4">The sequence shown here is derived from an EMBL/GenBank/DDBJ whole genome shotgun (WGS) entry which is preliminary data.</text>
</comment>
<proteinExistence type="predicted"/>
<evidence type="ECO:0000259" key="3">
    <source>
        <dbReference type="SMART" id="SM00563"/>
    </source>
</evidence>
<dbReference type="RefSeq" id="WP_141280244.1">
    <property type="nucleotide sequence ID" value="NZ_BAAARZ010000005.1"/>
</dbReference>
<evidence type="ECO:0000313" key="4">
    <source>
        <dbReference type="EMBL" id="GEC21434.1"/>
    </source>
</evidence>
<dbReference type="SUPFAM" id="SSF69593">
    <property type="entry name" value="Glycerol-3-phosphate (1)-acyltransferase"/>
    <property type="match status" value="1"/>
</dbReference>
<evidence type="ECO:0000256" key="2">
    <source>
        <dbReference type="ARBA" id="ARBA00023315"/>
    </source>
</evidence>
<evidence type="ECO:0000256" key="1">
    <source>
        <dbReference type="ARBA" id="ARBA00022679"/>
    </source>
</evidence>
<dbReference type="GO" id="GO:0005886">
    <property type="term" value="C:plasma membrane"/>
    <property type="evidence" value="ECO:0007669"/>
    <property type="project" value="TreeGrafter"/>
</dbReference>
<dbReference type="PANTHER" id="PTHR10434">
    <property type="entry name" value="1-ACYL-SN-GLYCEROL-3-PHOSPHATE ACYLTRANSFERASE"/>
    <property type="match status" value="1"/>
</dbReference>
<dbReference type="CDD" id="cd07989">
    <property type="entry name" value="LPLAT_AGPAT-like"/>
    <property type="match status" value="1"/>
</dbReference>
<keyword evidence="2 4" id="KW-0012">Acyltransferase</keyword>
<dbReference type="Proteomes" id="UP000320338">
    <property type="component" value="Unassembled WGS sequence"/>
</dbReference>